<reference evidence="5 6" key="1">
    <citation type="journal article" date="2013" name="Antonie Van Leeuwenhoek">
        <title>Dongia rigui sp. nov., isolated from freshwater of a large wetland in Korea.</title>
        <authorList>
            <person name="Baik K.S."/>
            <person name="Hwang Y.M."/>
            <person name="Choi J.S."/>
            <person name="Kwon J."/>
            <person name="Seong C.N."/>
        </authorList>
    </citation>
    <scope>NUCLEOTIDE SEQUENCE [LARGE SCALE GENOMIC DNA]</scope>
    <source>
        <strain evidence="5 6">04SU4-P</strain>
    </source>
</reference>
<feature type="domain" description="AMP-dependent synthetase/ligase" evidence="2">
    <location>
        <begin position="130"/>
        <end position="290"/>
    </location>
</feature>
<protein>
    <submittedName>
        <fullName evidence="5">AMP-binding protein</fullName>
    </submittedName>
</protein>
<dbReference type="SUPFAM" id="SSF56801">
    <property type="entry name" value="Acetyl-CoA synthetase-like"/>
    <property type="match status" value="1"/>
</dbReference>
<dbReference type="Proteomes" id="UP001271769">
    <property type="component" value="Unassembled WGS sequence"/>
</dbReference>
<dbReference type="InterPro" id="IPR000873">
    <property type="entry name" value="AMP-dep_synth/lig_dom"/>
</dbReference>
<comment type="caution">
    <text evidence="5">The sequence shown here is derived from an EMBL/GenBank/DDBJ whole genome shotgun (WGS) entry which is preliminary data.</text>
</comment>
<name>A0ABU5E150_9PROT</name>
<dbReference type="SUPFAM" id="SSF54637">
    <property type="entry name" value="Thioesterase/thiol ester dehydrase-isomerase"/>
    <property type="match status" value="1"/>
</dbReference>
<dbReference type="Gene3D" id="3.30.300.30">
    <property type="match status" value="1"/>
</dbReference>
<dbReference type="Gene3D" id="3.10.129.10">
    <property type="entry name" value="Hotdog Thioesterase"/>
    <property type="match status" value="1"/>
</dbReference>
<comment type="similarity">
    <text evidence="1">Belongs to the ATP-dependent AMP-binding enzyme family.</text>
</comment>
<dbReference type="PANTHER" id="PTHR43201">
    <property type="entry name" value="ACYL-COA SYNTHETASE"/>
    <property type="match status" value="1"/>
</dbReference>
<gene>
    <name evidence="5" type="ORF">SMD31_15410</name>
</gene>
<dbReference type="InterPro" id="IPR025110">
    <property type="entry name" value="AMP-bd_C"/>
</dbReference>
<dbReference type="Pfam" id="PF00501">
    <property type="entry name" value="AMP-binding"/>
    <property type="match status" value="1"/>
</dbReference>
<proteinExistence type="inferred from homology"/>
<feature type="domain" description="ApeI dehydratase-like" evidence="4">
    <location>
        <begin position="459"/>
        <end position="555"/>
    </location>
</feature>
<dbReference type="InterPro" id="IPR029069">
    <property type="entry name" value="HotDog_dom_sf"/>
</dbReference>
<organism evidence="5 6">
    <name type="scientific">Dongia rigui</name>
    <dbReference type="NCBI Taxonomy" id="940149"/>
    <lineage>
        <taxon>Bacteria</taxon>
        <taxon>Pseudomonadati</taxon>
        <taxon>Pseudomonadota</taxon>
        <taxon>Alphaproteobacteria</taxon>
        <taxon>Rhodospirillales</taxon>
        <taxon>Dongiaceae</taxon>
        <taxon>Dongia</taxon>
    </lineage>
</organism>
<keyword evidence="6" id="KW-1185">Reference proteome</keyword>
<evidence type="ECO:0000313" key="6">
    <source>
        <dbReference type="Proteomes" id="UP001271769"/>
    </source>
</evidence>
<dbReference type="EMBL" id="JAXCLX010000002">
    <property type="protein sequence ID" value="MDY0873329.1"/>
    <property type="molecule type" value="Genomic_DNA"/>
</dbReference>
<evidence type="ECO:0000256" key="1">
    <source>
        <dbReference type="ARBA" id="ARBA00006432"/>
    </source>
</evidence>
<feature type="domain" description="AMP-binding enzyme C-terminal" evidence="3">
    <location>
        <begin position="354"/>
        <end position="436"/>
    </location>
</feature>
<dbReference type="InterPro" id="IPR042099">
    <property type="entry name" value="ANL_N_sf"/>
</dbReference>
<evidence type="ECO:0000259" key="2">
    <source>
        <dbReference type="Pfam" id="PF00501"/>
    </source>
</evidence>
<dbReference type="InterPro" id="IPR054545">
    <property type="entry name" value="ApeI-like"/>
</dbReference>
<dbReference type="PANTHER" id="PTHR43201:SF8">
    <property type="entry name" value="ACYL-COA SYNTHETASE FAMILY MEMBER 3"/>
    <property type="match status" value="1"/>
</dbReference>
<dbReference type="RefSeq" id="WP_320501783.1">
    <property type="nucleotide sequence ID" value="NZ_JAXCLX010000002.1"/>
</dbReference>
<dbReference type="InterPro" id="IPR045851">
    <property type="entry name" value="AMP-bd_C_sf"/>
</dbReference>
<accession>A0ABU5E150</accession>
<dbReference type="Gene3D" id="3.40.50.12780">
    <property type="entry name" value="N-terminal domain of ligase-like"/>
    <property type="match status" value="1"/>
</dbReference>
<sequence length="563" mass="60845">MRDLATLLVGDEPDDGVIALRGAERIDLRRFRDDIASNAARLAAANCRHGLLATADTYWCAVGMMALFRIGATVVMPQNATPGAALAIGGAWDLIITDRLDGDADGQFLLGRGDGAGADLRAIDPALCRLSLYTSGSTGRPKRVDKTLAAMQREALAIEAMLGSCVAPDSHVVGMVTHQHLFGLSFKLFWPLLSGRPFEARVYQYWEEVLAENIGQAAIVASPAHLKRLGDLLPDGKHLPPACLISAGAELSDAVAATVQEAFNAPLLEIYGSTETGIVGQRWRKTRDQPWLPAPGVAIDIGPNGALRIQSPFLDDPDWFDVDDRVEPADAGFRLKGRADRVVKIEGKRVSLPEVEATLAASPFVAQVAVLAVGAEGPTLAAVVVTSAEGARELTRLGAFRLGRELRRSLAARHEAAAIPRRWRFVQELPTGPLGKVRQEDLLALFADEQREPELLAMRRNGQELELDLFNGADLAQLDGHFPGMPIVPGVAQIDWAVKLAARYMGIPLASAQTYQVKFHRLTLPGMAVKLCLAHDEARQRLRFSYRRGDDVLTSGVIRLAAT</sequence>
<evidence type="ECO:0000259" key="3">
    <source>
        <dbReference type="Pfam" id="PF13193"/>
    </source>
</evidence>
<dbReference type="Pfam" id="PF13193">
    <property type="entry name" value="AMP-binding_C"/>
    <property type="match status" value="1"/>
</dbReference>
<evidence type="ECO:0000313" key="5">
    <source>
        <dbReference type="EMBL" id="MDY0873329.1"/>
    </source>
</evidence>
<dbReference type="Pfam" id="PF22818">
    <property type="entry name" value="ApeI-like"/>
    <property type="match status" value="1"/>
</dbReference>
<evidence type="ECO:0000259" key="4">
    <source>
        <dbReference type="Pfam" id="PF22818"/>
    </source>
</evidence>